<gene>
    <name evidence="8" type="ORF">FKY71_18295</name>
</gene>
<dbReference type="Proteomes" id="UP000315400">
    <property type="component" value="Unassembled WGS sequence"/>
</dbReference>
<keyword evidence="4" id="KW-0233">DNA recombination</keyword>
<feature type="domain" description="Core-binding (CB)" evidence="7">
    <location>
        <begin position="16"/>
        <end position="98"/>
    </location>
</feature>
<evidence type="ECO:0000256" key="2">
    <source>
        <dbReference type="ARBA" id="ARBA00022908"/>
    </source>
</evidence>
<comment type="similarity">
    <text evidence="1">Belongs to the 'phage' integrase family.</text>
</comment>
<evidence type="ECO:0000313" key="8">
    <source>
        <dbReference type="EMBL" id="TQE93278.1"/>
    </source>
</evidence>
<dbReference type="PANTHER" id="PTHR30629">
    <property type="entry name" value="PROPHAGE INTEGRASE"/>
    <property type="match status" value="1"/>
</dbReference>
<dbReference type="GO" id="GO:0003677">
    <property type="term" value="F:DNA binding"/>
    <property type="evidence" value="ECO:0007669"/>
    <property type="project" value="UniProtKB-UniRule"/>
</dbReference>
<organism evidence="8 9">
    <name type="scientific">Spiribacter salinus</name>
    <dbReference type="NCBI Taxonomy" id="1335746"/>
    <lineage>
        <taxon>Bacteria</taxon>
        <taxon>Pseudomonadati</taxon>
        <taxon>Pseudomonadota</taxon>
        <taxon>Gammaproteobacteria</taxon>
        <taxon>Chromatiales</taxon>
        <taxon>Ectothiorhodospiraceae</taxon>
        <taxon>Spiribacter</taxon>
    </lineage>
</organism>
<evidence type="ECO:0000256" key="5">
    <source>
        <dbReference type="PROSITE-ProRule" id="PRU01248"/>
    </source>
</evidence>
<evidence type="ECO:0000259" key="6">
    <source>
        <dbReference type="PROSITE" id="PS51898"/>
    </source>
</evidence>
<dbReference type="PANTHER" id="PTHR30629:SF2">
    <property type="entry name" value="PROPHAGE INTEGRASE INTS-RELATED"/>
    <property type="match status" value="1"/>
</dbReference>
<dbReference type="InterPro" id="IPR011010">
    <property type="entry name" value="DNA_brk_join_enz"/>
</dbReference>
<dbReference type="InterPro" id="IPR050808">
    <property type="entry name" value="Phage_Integrase"/>
</dbReference>
<dbReference type="CDD" id="cd00801">
    <property type="entry name" value="INT_P4_C"/>
    <property type="match status" value="1"/>
</dbReference>
<dbReference type="AlphaFoldDB" id="A0A540V951"/>
<dbReference type="InterPro" id="IPR044068">
    <property type="entry name" value="CB"/>
</dbReference>
<feature type="domain" description="Tyr recombinase" evidence="6">
    <location>
        <begin position="122"/>
        <end position="296"/>
    </location>
</feature>
<evidence type="ECO:0000313" key="9">
    <source>
        <dbReference type="Proteomes" id="UP000315400"/>
    </source>
</evidence>
<dbReference type="InterPro" id="IPR010998">
    <property type="entry name" value="Integrase_recombinase_N"/>
</dbReference>
<feature type="non-terminal residue" evidence="8">
    <location>
        <position position="1"/>
    </location>
</feature>
<accession>A0A540V951</accession>
<dbReference type="SUPFAM" id="SSF56349">
    <property type="entry name" value="DNA breaking-rejoining enzymes"/>
    <property type="match status" value="1"/>
</dbReference>
<reference evidence="8 9" key="1">
    <citation type="submission" date="2019-06" db="EMBL/GenBank/DDBJ databases">
        <title>Metagenome assembled Genome of Spiribacter salinus SL48-SHIP from the microbial mat of Salt Lake 48 (Novosibirsk region, Russia).</title>
        <authorList>
            <person name="Shipova A."/>
            <person name="Rozanov A.S."/>
            <person name="Bryanskaya A.V."/>
            <person name="Peltek S.E."/>
        </authorList>
    </citation>
    <scope>NUCLEOTIDE SEQUENCE [LARGE SCALE GENOMIC DNA]</scope>
    <source>
        <strain evidence="8">SL48-SHIP-2</strain>
    </source>
</reference>
<dbReference type="EMBL" id="VIFK01000481">
    <property type="protein sequence ID" value="TQE93278.1"/>
    <property type="molecule type" value="Genomic_DNA"/>
</dbReference>
<dbReference type="Gene3D" id="1.10.150.130">
    <property type="match status" value="1"/>
</dbReference>
<name>A0A540V951_9GAMM</name>
<comment type="caution">
    <text evidence="8">The sequence shown here is derived from an EMBL/GenBank/DDBJ whole genome shotgun (WGS) entry which is preliminary data.</text>
</comment>
<dbReference type="InterPro" id="IPR053876">
    <property type="entry name" value="Phage_int_M"/>
</dbReference>
<evidence type="ECO:0000259" key="7">
    <source>
        <dbReference type="PROSITE" id="PS51900"/>
    </source>
</evidence>
<evidence type="ECO:0000256" key="4">
    <source>
        <dbReference type="ARBA" id="ARBA00023172"/>
    </source>
</evidence>
<protein>
    <submittedName>
        <fullName evidence="8">Site-specific integrase</fullName>
    </submittedName>
</protein>
<sequence length="309" mass="35777">ANRRARRWANVQTAQDTLEGLAREWWDMLHRHATVQKHAERNLRRLEVYAFPMLGRRPVREITAGEVLEALRVPERQGRLDTAHRVRALIGQVMRYGIPTGRTDRDVTRDLKGILRSPRVTHHKAVLDLDQLGAMLRAMDDYPGTATVRGALRLAPMLFCRPGELRQIRWADLEGDVWHFQPSKGGDPLLTQLPRQAMHLLEEMRALNGRSEYVFPSMRGRGRPMSENTINAALRRIDFGGQSGHGFRAVARTILVERLGYRDDIVEMQLGHQVRDMHGRAYNRVQWLEERRNMMQSWADFLDSLRQSN</sequence>
<keyword evidence="3 5" id="KW-0238">DNA-binding</keyword>
<keyword evidence="2" id="KW-0229">DNA integration</keyword>
<dbReference type="InterPro" id="IPR013762">
    <property type="entry name" value="Integrase-like_cat_sf"/>
</dbReference>
<evidence type="ECO:0000256" key="3">
    <source>
        <dbReference type="ARBA" id="ARBA00023125"/>
    </source>
</evidence>
<dbReference type="PROSITE" id="PS51900">
    <property type="entry name" value="CB"/>
    <property type="match status" value="1"/>
</dbReference>
<dbReference type="GO" id="GO:0015074">
    <property type="term" value="P:DNA integration"/>
    <property type="evidence" value="ECO:0007669"/>
    <property type="project" value="UniProtKB-KW"/>
</dbReference>
<dbReference type="PROSITE" id="PS51898">
    <property type="entry name" value="TYR_RECOMBINASE"/>
    <property type="match status" value="1"/>
</dbReference>
<dbReference type="Gene3D" id="1.10.443.10">
    <property type="entry name" value="Intergrase catalytic core"/>
    <property type="match status" value="1"/>
</dbReference>
<evidence type="ECO:0000256" key="1">
    <source>
        <dbReference type="ARBA" id="ARBA00008857"/>
    </source>
</evidence>
<dbReference type="Pfam" id="PF00589">
    <property type="entry name" value="Phage_integrase"/>
    <property type="match status" value="1"/>
</dbReference>
<proteinExistence type="inferred from homology"/>
<dbReference type="InterPro" id="IPR002104">
    <property type="entry name" value="Integrase_catalytic"/>
</dbReference>
<dbReference type="GO" id="GO:0006310">
    <property type="term" value="P:DNA recombination"/>
    <property type="evidence" value="ECO:0007669"/>
    <property type="project" value="UniProtKB-KW"/>
</dbReference>
<dbReference type="Pfam" id="PF22022">
    <property type="entry name" value="Phage_int_M"/>
    <property type="match status" value="1"/>
</dbReference>